<evidence type="ECO:0000256" key="8">
    <source>
        <dbReference type="ARBA" id="ARBA00023118"/>
    </source>
</evidence>
<dbReference type="GO" id="GO:0046872">
    <property type="term" value="F:metal ion binding"/>
    <property type="evidence" value="ECO:0007669"/>
    <property type="project" value="UniProtKB-UniRule"/>
</dbReference>
<dbReference type="AlphaFoldDB" id="A0A1J5TRZ7"/>
<dbReference type="InterPro" id="IPR040619">
    <property type="entry name" value="Cas9_alpha-helical_lobe"/>
</dbReference>
<dbReference type="InterPro" id="IPR041383">
    <property type="entry name" value="RuvC_III"/>
</dbReference>
<sequence length="1016" mass="118090">MKKILGLDLGSNSIGWALMNETDGRVNQIIDLGSRIFNKAVEEKVPTPKNQKRRDMRLGRRVLQRRARRKQRMANYLISLDLLPQELSNNFGQEKLLNELGDPYELRTKGLDEQLTSHQLGRVLLHFVARRGFLSSKKQIAGDLVDDPDTQTYLSTLDNKKAKDEEGQFKADIAEVYQAIKDNNARTLGEYLFNLEVGKVKRNRSHDGGHLRTDRAMYKDELYKIWEKQQSYFDLPDEFINEVEKIIFYQRPLKLKKDRVGKCSLETKHYRANTARLEVQRFRYMQDVNNLEYFERHSEQDLKLSDKQKEKLRNYFEHHSKITITELKKELGLDKPTKINLEAKNLKGNITACEIRTVIGNIWDEYSDEKQSQLFEDLFTIKKKSSLKARLITHWDFDKQTAVKLCLLEFEPSHSNLSLKAIKRLLPHLEKGLTYDKARVECGYDYEVKEIVALDKLPAPPETSNPIVNKGLHELRRVVNALIKQYGKPDIVRIEMARDLEMNTKRYKDNEIRQRKNQKANEEATEVFRQETSRKYPSHDEKTRYRLWKDQSERCAYSGKAIARCQVFSAECEIDHILPFKKSLDDSYMNKVLCFEKENRNKGDKTPVDAFGGDNEQWNQITHAIANWDKSLKSKIARFYTKEEDLGKRDFISNQLNDTRYISRLAQDYMRELGCDVSVTKGLVVSKIRHQWGFNNLIGETDKKERTDHRHHAIDAVVIASTSRGLYQQAAMQIECDKLKISQPYDNILQELGEKLKHMIVSHMPQCKLSSSLHEETGAGYIAKHGGLVYRKTLNPEFTIKNAMSIVDEQVKNIVLEHIENHDNSKEAFSEKNLQTLKLGKNPIKRVRVLQSKIKATKKQTAEDILQQTKFGVKDKSGKIFKYMSYGNTHHVEIIKNLKTNKIKAEFVTMMEASNRAKGINISKQPIIKTNHGDEWEFLMALHINDTVSIEKNDGDFFYRVQQLDIQNKKFVLRLGIASTLQNKNEELSVGINKENFDKYKINLHKVNAIGRLIDD</sequence>
<keyword evidence="3" id="KW-0479">Metal-binding</keyword>
<evidence type="ECO:0000256" key="11">
    <source>
        <dbReference type="ARBA" id="ARBA00046380"/>
    </source>
</evidence>
<comment type="subunit">
    <text evidence="11 12">Monomer. Binds crRNA and tracrRNA.</text>
</comment>
<feature type="domain" description="HNH Cas9-type" evidence="14">
    <location>
        <begin position="503"/>
        <end position="656"/>
    </location>
</feature>
<dbReference type="EMBL" id="MIQH01001249">
    <property type="protein sequence ID" value="OIR23687.1"/>
    <property type="molecule type" value="Genomic_DNA"/>
</dbReference>
<comment type="similarity">
    <text evidence="12">Belongs to the CRISPR-associated Cas9 family.</text>
</comment>
<dbReference type="GO" id="GO:0043571">
    <property type="term" value="P:maintenance of CRISPR repeat elements"/>
    <property type="evidence" value="ECO:0007669"/>
    <property type="project" value="UniProtKB-UniRule"/>
</dbReference>
<evidence type="ECO:0000256" key="9">
    <source>
        <dbReference type="ARBA" id="ARBA00023125"/>
    </source>
</evidence>
<dbReference type="Gene3D" id="3.30.420.10">
    <property type="entry name" value="Ribonuclease H-like superfamily/Ribonuclease H"/>
    <property type="match status" value="3"/>
</dbReference>
<comment type="caution">
    <text evidence="12">Lacks conserved residue(s) required for the propagation of feature annotation.</text>
</comment>
<dbReference type="GO" id="GO:0016787">
    <property type="term" value="F:hydrolase activity"/>
    <property type="evidence" value="ECO:0007669"/>
    <property type="project" value="UniProtKB-KW"/>
</dbReference>
<gene>
    <name evidence="12" type="primary">cas9</name>
    <name evidence="15" type="ORF">BGC33_07730</name>
</gene>
<dbReference type="GO" id="GO:0051607">
    <property type="term" value="P:defense response to virus"/>
    <property type="evidence" value="ECO:0007669"/>
    <property type="project" value="UniProtKB-UniRule"/>
</dbReference>
<reference evidence="16" key="1">
    <citation type="submission" date="2016-09" db="EMBL/GenBank/DDBJ databases">
        <title>Genome Sequence of Bathymodiolus thermophilus sulfur-oxidizing gill endosymbiont.</title>
        <authorList>
            <person name="Ponnudurai R."/>
            <person name="Kleiner M."/>
            <person name="Sayavedra L."/>
            <person name="Thuermer A."/>
            <person name="Felbeck H."/>
            <person name="Schlueter R."/>
            <person name="Schweder T."/>
            <person name="Markert S."/>
        </authorList>
    </citation>
    <scope>NUCLEOTIDE SEQUENCE [LARGE SCALE GENOMIC DNA]</scope>
    <source>
        <strain evidence="16">BAT/CrabSpa'14</strain>
    </source>
</reference>
<keyword evidence="6" id="KW-0460">Magnesium</keyword>
<keyword evidence="10" id="KW-0464">Manganese</keyword>
<dbReference type="PROSITE" id="PS51749">
    <property type="entry name" value="HNH_CAS9"/>
    <property type="match status" value="1"/>
</dbReference>
<proteinExistence type="inferred from homology"/>
<evidence type="ECO:0000256" key="10">
    <source>
        <dbReference type="ARBA" id="ARBA00023211"/>
    </source>
</evidence>
<dbReference type="EC" id="3.1.-.-" evidence="12"/>
<dbReference type="GO" id="GO:0003723">
    <property type="term" value="F:RNA binding"/>
    <property type="evidence" value="ECO:0007669"/>
    <property type="project" value="UniProtKB-UniRule"/>
</dbReference>
<evidence type="ECO:0000256" key="6">
    <source>
        <dbReference type="ARBA" id="ARBA00022842"/>
    </source>
</evidence>
<keyword evidence="4 12" id="KW-0255">Endonuclease</keyword>
<dbReference type="Pfam" id="PF18541">
    <property type="entry name" value="RuvC_III"/>
    <property type="match status" value="1"/>
</dbReference>
<comment type="domain">
    <text evidence="12">Has 2 endonuclease domains. The discontinuous RuvC-like domain cleaves the target DNA noncomplementary to crRNA while the HNH nuclease domain cleaves the target DNA complementary to crRNA.</text>
</comment>
<comment type="function">
    <text evidence="12">CRISPR (clustered regularly interspaced short palindromic repeat) is an adaptive immune system that provides protection against mobile genetic elements (viruses, transposable elements and conjugative plasmids). CRISPR clusters contain spacers, sequences complementary to antecedent mobile elements, and target invading nucleic acids. CRISPR clusters are transcribed and processed into CRISPR RNA (crRNA). In type II CRISPR systems correct processing of pre-crRNA requires a trans-encoded small RNA (tracrRNA), endogenous ribonuclease 3 (rnc) and this protein. The tracrRNA serves as a guide for ribonuclease 3-aided processing of pre-crRNA. Subsequently Cas9/crRNA/tracrRNA endonucleolytically cleaves linear or circular dsDNA target complementary to the spacer; Cas9 is inactive in the absence of the 2 guide RNAs (gRNA). Cas9 recognizes the protospacer adjacent motif (PAM) in the CRISPR repeat sequences to help distinguish self versus nonself, as targets within the bacterial CRISPR locus do not have PAMs. PAM recognition is also required for catalytic activity.</text>
</comment>
<dbReference type="RefSeq" id="WP_071565388.1">
    <property type="nucleotide sequence ID" value="NZ_MIQH01001249.1"/>
</dbReference>
<feature type="active site" description="For RuvC-like nuclease domain" evidence="12">
    <location>
        <position position="8"/>
    </location>
</feature>
<dbReference type="HAMAP" id="MF_01480">
    <property type="entry name" value="Cas9"/>
    <property type="match status" value="1"/>
</dbReference>
<keyword evidence="5 12" id="KW-0378">Hydrolase</keyword>
<evidence type="ECO:0000313" key="15">
    <source>
        <dbReference type="EMBL" id="OIR23687.1"/>
    </source>
</evidence>
<evidence type="ECO:0000256" key="2">
    <source>
        <dbReference type="ARBA" id="ARBA00022722"/>
    </source>
</evidence>
<organism evidence="15 16">
    <name type="scientific">Bathymodiolus thermophilus thioautotrophic gill symbiont</name>
    <dbReference type="NCBI Taxonomy" id="2360"/>
    <lineage>
        <taxon>Bacteria</taxon>
        <taxon>Pseudomonadati</taxon>
        <taxon>Pseudomonadota</taxon>
        <taxon>Gammaproteobacteria</taxon>
        <taxon>sulfur-oxidizing symbionts</taxon>
    </lineage>
</organism>
<keyword evidence="9 12" id="KW-0238">DNA-binding</keyword>
<protein>
    <recommendedName>
        <fullName evidence="12">CRISPR-associated endonuclease Cas9</fullName>
        <ecNumber evidence="12">3.1.-.-</ecNumber>
    </recommendedName>
</protein>
<dbReference type="InterPro" id="IPR036397">
    <property type="entry name" value="RNaseH_sf"/>
</dbReference>
<dbReference type="Proteomes" id="UP000182798">
    <property type="component" value="Unassembled WGS sequence"/>
</dbReference>
<feature type="region of interest" description="Disordered" evidence="13">
    <location>
        <begin position="512"/>
        <end position="535"/>
    </location>
</feature>
<evidence type="ECO:0000313" key="16">
    <source>
        <dbReference type="Proteomes" id="UP000182798"/>
    </source>
</evidence>
<keyword evidence="8 12" id="KW-0051">Antiviral defense</keyword>
<dbReference type="Pfam" id="PF13395">
    <property type="entry name" value="HNH_4"/>
    <property type="match status" value="1"/>
</dbReference>
<dbReference type="GO" id="GO:0004519">
    <property type="term" value="F:endonuclease activity"/>
    <property type="evidence" value="ECO:0007669"/>
    <property type="project" value="UniProtKB-UniRule"/>
</dbReference>
<evidence type="ECO:0000256" key="1">
    <source>
        <dbReference type="ARBA" id="ARBA00001946"/>
    </source>
</evidence>
<name>A0A1J5TRZ7_9GAMM</name>
<dbReference type="InterPro" id="IPR003615">
    <property type="entry name" value="HNH_nuc"/>
</dbReference>
<accession>A0A1J5TRZ7</accession>
<evidence type="ECO:0000256" key="5">
    <source>
        <dbReference type="ARBA" id="ARBA00022801"/>
    </source>
</evidence>
<dbReference type="OrthoDB" id="9777169at2"/>
<evidence type="ECO:0000256" key="13">
    <source>
        <dbReference type="SAM" id="MobiDB-lite"/>
    </source>
</evidence>
<evidence type="ECO:0000256" key="3">
    <source>
        <dbReference type="ARBA" id="ARBA00022723"/>
    </source>
</evidence>
<comment type="caution">
    <text evidence="15">The sequence shown here is derived from an EMBL/GenBank/DDBJ whole genome shotgun (WGS) entry which is preliminary data.</text>
</comment>
<dbReference type="InterPro" id="IPR033114">
    <property type="entry name" value="HNH_CAS9"/>
</dbReference>
<comment type="cofactor">
    <cofactor evidence="1">
        <name>Mg(2+)</name>
        <dbReference type="ChEBI" id="CHEBI:18420"/>
    </cofactor>
</comment>
<evidence type="ECO:0000256" key="7">
    <source>
        <dbReference type="ARBA" id="ARBA00022884"/>
    </source>
</evidence>
<evidence type="ECO:0000259" key="14">
    <source>
        <dbReference type="PROSITE" id="PS51749"/>
    </source>
</evidence>
<keyword evidence="2 12" id="KW-0540">Nuclease</keyword>
<dbReference type="Pfam" id="PF18470">
    <property type="entry name" value="Cas9_a"/>
    <property type="match status" value="1"/>
</dbReference>
<keyword evidence="7 12" id="KW-0694">RNA-binding</keyword>
<evidence type="ECO:0000256" key="4">
    <source>
        <dbReference type="ARBA" id="ARBA00022759"/>
    </source>
</evidence>
<dbReference type="GO" id="GO:0003677">
    <property type="term" value="F:DNA binding"/>
    <property type="evidence" value="ECO:0007669"/>
    <property type="project" value="UniProtKB-UniRule"/>
</dbReference>
<dbReference type="NCBIfam" id="TIGR01865">
    <property type="entry name" value="cas_Csn1"/>
    <property type="match status" value="1"/>
</dbReference>
<evidence type="ECO:0000256" key="12">
    <source>
        <dbReference type="HAMAP-Rule" id="MF_01480"/>
    </source>
</evidence>
<dbReference type="InterPro" id="IPR028629">
    <property type="entry name" value="Cas9"/>
</dbReference>
<feature type="active site" description="Proton acceptor for HNH nuclease domain" evidence="12">
    <location>
        <position position="576"/>
    </location>
</feature>